<keyword evidence="4" id="KW-1185">Reference proteome</keyword>
<comment type="caution">
    <text evidence="3">The sequence shown here is derived from an EMBL/GenBank/DDBJ whole genome shotgun (WGS) entry which is preliminary data.</text>
</comment>
<protein>
    <submittedName>
        <fullName evidence="3">Uncharacterized protein</fullName>
    </submittedName>
</protein>
<organism evidence="3 4">
    <name type="scientific">Agaricicola taiwanensis</name>
    <dbReference type="NCBI Taxonomy" id="591372"/>
    <lineage>
        <taxon>Bacteria</taxon>
        <taxon>Pseudomonadati</taxon>
        <taxon>Pseudomonadota</taxon>
        <taxon>Alphaproteobacteria</taxon>
        <taxon>Rhodobacterales</taxon>
        <taxon>Paracoccaceae</taxon>
        <taxon>Agaricicola</taxon>
    </lineage>
</organism>
<feature type="transmembrane region" description="Helical" evidence="2">
    <location>
        <begin position="7"/>
        <end position="25"/>
    </location>
</feature>
<gene>
    <name evidence="3" type="ORF">GCM10007276_10300</name>
</gene>
<feature type="region of interest" description="Disordered" evidence="1">
    <location>
        <begin position="31"/>
        <end position="63"/>
    </location>
</feature>
<keyword evidence="2" id="KW-0812">Transmembrane</keyword>
<sequence length="63" mass="6696">MKRSHAVILAVVILLGGGWFVYNTYVGSTGDGDLSGQDETVRDVPANNPGQREQPGALPNNSR</sequence>
<evidence type="ECO:0000256" key="2">
    <source>
        <dbReference type="SAM" id="Phobius"/>
    </source>
</evidence>
<reference evidence="3" key="2">
    <citation type="submission" date="2020-09" db="EMBL/GenBank/DDBJ databases">
        <authorList>
            <person name="Sun Q."/>
            <person name="Sedlacek I."/>
        </authorList>
    </citation>
    <scope>NUCLEOTIDE SEQUENCE</scope>
    <source>
        <strain evidence="3">CCM 7684</strain>
    </source>
</reference>
<proteinExistence type="predicted"/>
<dbReference type="RefSeq" id="WP_188408594.1">
    <property type="nucleotide sequence ID" value="NZ_BMCP01000001.1"/>
</dbReference>
<keyword evidence="2" id="KW-0472">Membrane</keyword>
<evidence type="ECO:0000256" key="1">
    <source>
        <dbReference type="SAM" id="MobiDB-lite"/>
    </source>
</evidence>
<name>A0A8J2YFU2_9RHOB</name>
<reference evidence="3" key="1">
    <citation type="journal article" date="2014" name="Int. J. Syst. Evol. Microbiol.">
        <title>Complete genome sequence of Corynebacterium casei LMG S-19264T (=DSM 44701T), isolated from a smear-ripened cheese.</title>
        <authorList>
            <consortium name="US DOE Joint Genome Institute (JGI-PGF)"/>
            <person name="Walter F."/>
            <person name="Albersmeier A."/>
            <person name="Kalinowski J."/>
            <person name="Ruckert C."/>
        </authorList>
    </citation>
    <scope>NUCLEOTIDE SEQUENCE</scope>
    <source>
        <strain evidence="3">CCM 7684</strain>
    </source>
</reference>
<dbReference type="EMBL" id="BMCP01000001">
    <property type="protein sequence ID" value="GGE34763.1"/>
    <property type="molecule type" value="Genomic_DNA"/>
</dbReference>
<evidence type="ECO:0000313" key="4">
    <source>
        <dbReference type="Proteomes" id="UP000602745"/>
    </source>
</evidence>
<dbReference type="Proteomes" id="UP000602745">
    <property type="component" value="Unassembled WGS sequence"/>
</dbReference>
<accession>A0A8J2YFU2</accession>
<evidence type="ECO:0000313" key="3">
    <source>
        <dbReference type="EMBL" id="GGE34763.1"/>
    </source>
</evidence>
<dbReference type="AlphaFoldDB" id="A0A8J2YFU2"/>
<keyword evidence="2" id="KW-1133">Transmembrane helix</keyword>